<proteinExistence type="predicted"/>
<evidence type="ECO:0000313" key="1">
    <source>
        <dbReference type="EMBL" id="MBO8468744.1"/>
    </source>
</evidence>
<sequence>MIVFDTLDELESYQGAFPEIATIIGVMDRSLPYDQNSGHYDTPEKSDVKYIIDENLSSDKGFEAEHHPGMKVMEIVLEGDEIVSVSGSVFRMESGRFLIYSGSDDVKRGLCYTLPQHFKAVRFIF</sequence>
<organism evidence="1 2">
    <name type="scientific">Candidatus Ornithospirochaeta stercoravium</name>
    <dbReference type="NCBI Taxonomy" id="2840897"/>
    <lineage>
        <taxon>Bacteria</taxon>
        <taxon>Pseudomonadati</taxon>
        <taxon>Spirochaetota</taxon>
        <taxon>Spirochaetia</taxon>
        <taxon>Spirochaetales</taxon>
        <taxon>Spirochaetaceae</taxon>
        <taxon>Spirochaetaceae incertae sedis</taxon>
        <taxon>Candidatus Ornithospirochaeta</taxon>
    </lineage>
</organism>
<reference evidence="1" key="1">
    <citation type="submission" date="2020-10" db="EMBL/GenBank/DDBJ databases">
        <authorList>
            <person name="Gilroy R."/>
        </authorList>
    </citation>
    <scope>NUCLEOTIDE SEQUENCE</scope>
    <source>
        <strain evidence="1">14700</strain>
    </source>
</reference>
<dbReference type="AlphaFoldDB" id="A0A9D9IBF5"/>
<gene>
    <name evidence="1" type="ORF">IAA72_03040</name>
</gene>
<comment type="caution">
    <text evidence="1">The sequence shown here is derived from an EMBL/GenBank/DDBJ whole genome shotgun (WGS) entry which is preliminary data.</text>
</comment>
<dbReference type="Proteomes" id="UP000810292">
    <property type="component" value="Unassembled WGS sequence"/>
</dbReference>
<name>A0A9D9IBF5_9SPIO</name>
<protein>
    <submittedName>
        <fullName evidence="1">Uncharacterized protein</fullName>
    </submittedName>
</protein>
<dbReference type="EMBL" id="JADIMF010000049">
    <property type="protein sequence ID" value="MBO8468744.1"/>
    <property type="molecule type" value="Genomic_DNA"/>
</dbReference>
<accession>A0A9D9IBF5</accession>
<evidence type="ECO:0000313" key="2">
    <source>
        <dbReference type="Proteomes" id="UP000810292"/>
    </source>
</evidence>
<reference evidence="1" key="2">
    <citation type="journal article" date="2021" name="PeerJ">
        <title>Extensive microbial diversity within the chicken gut microbiome revealed by metagenomics and culture.</title>
        <authorList>
            <person name="Gilroy R."/>
            <person name="Ravi A."/>
            <person name="Getino M."/>
            <person name="Pursley I."/>
            <person name="Horton D.L."/>
            <person name="Alikhan N.F."/>
            <person name="Baker D."/>
            <person name="Gharbi K."/>
            <person name="Hall N."/>
            <person name="Watson M."/>
            <person name="Adriaenssens E.M."/>
            <person name="Foster-Nyarko E."/>
            <person name="Jarju S."/>
            <person name="Secka A."/>
            <person name="Antonio M."/>
            <person name="Oren A."/>
            <person name="Chaudhuri R.R."/>
            <person name="La Ragione R."/>
            <person name="Hildebrand F."/>
            <person name="Pallen M.J."/>
        </authorList>
    </citation>
    <scope>NUCLEOTIDE SEQUENCE</scope>
    <source>
        <strain evidence="1">14700</strain>
    </source>
</reference>